<name>A0ABN2DNC1_9ACTN</name>
<reference evidence="1 2" key="1">
    <citation type="journal article" date="2019" name="Int. J. Syst. Evol. Microbiol.">
        <title>The Global Catalogue of Microorganisms (GCM) 10K type strain sequencing project: providing services to taxonomists for standard genome sequencing and annotation.</title>
        <authorList>
            <consortium name="The Broad Institute Genomics Platform"/>
            <consortium name="The Broad Institute Genome Sequencing Center for Infectious Disease"/>
            <person name="Wu L."/>
            <person name="Ma J."/>
        </authorList>
    </citation>
    <scope>NUCLEOTIDE SEQUENCE [LARGE SCALE GENOMIC DNA]</scope>
    <source>
        <strain evidence="1 2">JCM 14304</strain>
    </source>
</reference>
<comment type="caution">
    <text evidence="1">The sequence shown here is derived from an EMBL/GenBank/DDBJ whole genome shotgun (WGS) entry which is preliminary data.</text>
</comment>
<evidence type="ECO:0000313" key="1">
    <source>
        <dbReference type="EMBL" id="GAA1581386.1"/>
    </source>
</evidence>
<accession>A0ABN2DNC1</accession>
<dbReference type="EMBL" id="BAAAND010000004">
    <property type="protein sequence ID" value="GAA1581386.1"/>
    <property type="molecule type" value="Genomic_DNA"/>
</dbReference>
<protein>
    <submittedName>
        <fullName evidence="1">Uncharacterized protein</fullName>
    </submittedName>
</protein>
<proteinExistence type="predicted"/>
<dbReference type="Proteomes" id="UP001500190">
    <property type="component" value="Unassembled WGS sequence"/>
</dbReference>
<evidence type="ECO:0000313" key="2">
    <source>
        <dbReference type="Proteomes" id="UP001500190"/>
    </source>
</evidence>
<keyword evidence="2" id="KW-1185">Reference proteome</keyword>
<sequence length="91" mass="9412">MTCPVRPEIVNRSTPSAAGVISKHTCRAATEPATRANIACWAGADAARQSWDSKPCLPGAAGAAAAGDITKLMIPAITSTNRRMISPHSPE</sequence>
<gene>
    <name evidence="1" type="ORF">GCM10009742_27460</name>
</gene>
<organism evidence="1 2">
    <name type="scientific">Kribbella karoonensis</name>
    <dbReference type="NCBI Taxonomy" id="324851"/>
    <lineage>
        <taxon>Bacteria</taxon>
        <taxon>Bacillati</taxon>
        <taxon>Actinomycetota</taxon>
        <taxon>Actinomycetes</taxon>
        <taxon>Propionibacteriales</taxon>
        <taxon>Kribbellaceae</taxon>
        <taxon>Kribbella</taxon>
    </lineage>
</organism>